<dbReference type="PATRIC" id="fig|745411.4.peg.965"/>
<dbReference type="EMBL" id="AMRI01000005">
    <property type="protein sequence ID" value="EKE76212.1"/>
    <property type="molecule type" value="Genomic_DNA"/>
</dbReference>
<evidence type="ECO:0000313" key="9">
    <source>
        <dbReference type="EMBL" id="EKE76212.1"/>
    </source>
</evidence>
<comment type="caution">
    <text evidence="9">The sequence shown here is derived from an EMBL/GenBank/DDBJ whole genome shotgun (WGS) entry which is preliminary data.</text>
</comment>
<organism evidence="9 10">
    <name type="scientific">Gallaecimonas xiamenensis 3-C-1</name>
    <dbReference type="NCBI Taxonomy" id="745411"/>
    <lineage>
        <taxon>Bacteria</taxon>
        <taxon>Pseudomonadati</taxon>
        <taxon>Pseudomonadota</taxon>
        <taxon>Gammaproteobacteria</taxon>
        <taxon>Enterobacterales</taxon>
        <taxon>Gallaecimonadaceae</taxon>
        <taxon>Gallaecimonas</taxon>
    </lineage>
</organism>
<evidence type="ECO:0000313" key="10">
    <source>
        <dbReference type="Proteomes" id="UP000006755"/>
    </source>
</evidence>
<dbReference type="InterPro" id="IPR005017">
    <property type="entry name" value="OMPP1/FadL/TodX"/>
</dbReference>
<accession>K2JNX8</accession>
<evidence type="ECO:0000256" key="5">
    <source>
        <dbReference type="ARBA" id="ARBA00022729"/>
    </source>
</evidence>
<keyword evidence="4" id="KW-0812">Transmembrane</keyword>
<feature type="chain" id="PRO_5003859354" evidence="8">
    <location>
        <begin position="23"/>
        <end position="429"/>
    </location>
</feature>
<proteinExistence type="inferred from homology"/>
<evidence type="ECO:0000256" key="4">
    <source>
        <dbReference type="ARBA" id="ARBA00022692"/>
    </source>
</evidence>
<protein>
    <submittedName>
        <fullName evidence="9">Long-chain fatty acid ABC transporter</fullName>
    </submittedName>
</protein>
<feature type="signal peptide" evidence="8">
    <location>
        <begin position="1"/>
        <end position="22"/>
    </location>
</feature>
<dbReference type="Pfam" id="PF03349">
    <property type="entry name" value="Toluene_X"/>
    <property type="match status" value="1"/>
</dbReference>
<keyword evidence="7" id="KW-0998">Cell outer membrane</keyword>
<keyword evidence="3" id="KW-1134">Transmembrane beta strand</keyword>
<dbReference type="GO" id="GO:0015483">
    <property type="term" value="F:long-chain fatty acid transporting porin activity"/>
    <property type="evidence" value="ECO:0007669"/>
    <property type="project" value="TreeGrafter"/>
</dbReference>
<dbReference type="GO" id="GO:0009279">
    <property type="term" value="C:cell outer membrane"/>
    <property type="evidence" value="ECO:0007669"/>
    <property type="project" value="UniProtKB-SubCell"/>
</dbReference>
<comment type="subcellular location">
    <subcellularLocation>
        <location evidence="1">Cell outer membrane</location>
        <topology evidence="1">Multi-pass membrane protein</topology>
    </subcellularLocation>
</comment>
<dbReference type="SUPFAM" id="SSF56935">
    <property type="entry name" value="Porins"/>
    <property type="match status" value="1"/>
</dbReference>
<dbReference type="RefSeq" id="WP_008483306.1">
    <property type="nucleotide sequence ID" value="NZ_AMRI01000005.1"/>
</dbReference>
<keyword evidence="5 8" id="KW-0732">Signal</keyword>
<dbReference type="Proteomes" id="UP000006755">
    <property type="component" value="Unassembled WGS sequence"/>
</dbReference>
<dbReference type="AlphaFoldDB" id="K2JNX8"/>
<sequence>MQLIRKSLLASAIFSICSGAMAAGFQITEHSAKALGRANAGEAAVAEDASVVASNPALMTQLTKPVVTLSGSYIMPNIDIEGTATNYFVTGASPVYTGQNDVAPNAFVPAAYFVLPINELWTFGFGGFGNFGLKTDYNDRILASTLADETDLVTMNFNPSLAYKVDDSFSVGFGLNLVYADATISSSMPAAAPAPFSGQLLTKLEGDDYGYGWNLGLYYRFSDDTQVGFSYRSKVDLTLEGEVDTGIIPQLKPSVPAKFDDSVDLTLPALWELALNQKLTDTLSVQASVNRIEWSEFDRLRGNTTLGASILNQEEQWDDSWAYSLGLTYIATQDITLRAGLKFDESPVADEHRTLRIPDSDRVWYSLGMTYRFSPNFEVDVAYNYLDSDEADINEGAVIKDGNPSPAGQFNGTMKGDADIFSLQASYRF</sequence>
<evidence type="ECO:0000256" key="6">
    <source>
        <dbReference type="ARBA" id="ARBA00023136"/>
    </source>
</evidence>
<keyword evidence="6" id="KW-0472">Membrane</keyword>
<dbReference type="Gene3D" id="2.40.160.60">
    <property type="entry name" value="Outer membrane protein transport protein (OMPP1/FadL/TodX)"/>
    <property type="match status" value="1"/>
</dbReference>
<name>K2JNX8_9GAMM</name>
<reference evidence="9 10" key="1">
    <citation type="journal article" date="2012" name="J. Bacteriol.">
        <title>Genome Sequence of Gallaecimonas xiamenensis Type Strain 3-C-1.</title>
        <authorList>
            <person name="Lai Q."/>
            <person name="Wang L."/>
            <person name="Wang W."/>
            <person name="Shao Z."/>
        </authorList>
    </citation>
    <scope>NUCLEOTIDE SEQUENCE [LARGE SCALE GENOMIC DNA]</scope>
    <source>
        <strain evidence="9 10">3-C-1</strain>
    </source>
</reference>
<evidence type="ECO:0000256" key="1">
    <source>
        <dbReference type="ARBA" id="ARBA00004571"/>
    </source>
</evidence>
<evidence type="ECO:0000256" key="7">
    <source>
        <dbReference type="ARBA" id="ARBA00023237"/>
    </source>
</evidence>
<dbReference type="STRING" id="745411.B3C1_04870"/>
<keyword evidence="10" id="KW-1185">Reference proteome</keyword>
<comment type="similarity">
    <text evidence="2">Belongs to the OmpP1/FadL family.</text>
</comment>
<evidence type="ECO:0000256" key="8">
    <source>
        <dbReference type="SAM" id="SignalP"/>
    </source>
</evidence>
<dbReference type="PANTHER" id="PTHR35093:SF8">
    <property type="entry name" value="OUTER MEMBRANE PROTEIN NMB0088-RELATED"/>
    <property type="match status" value="1"/>
</dbReference>
<dbReference type="eggNOG" id="COG2067">
    <property type="taxonomic scope" value="Bacteria"/>
</dbReference>
<evidence type="ECO:0000256" key="3">
    <source>
        <dbReference type="ARBA" id="ARBA00022452"/>
    </source>
</evidence>
<evidence type="ECO:0000256" key="2">
    <source>
        <dbReference type="ARBA" id="ARBA00008163"/>
    </source>
</evidence>
<dbReference type="PANTHER" id="PTHR35093">
    <property type="entry name" value="OUTER MEMBRANE PROTEIN NMB0088-RELATED"/>
    <property type="match status" value="1"/>
</dbReference>
<gene>
    <name evidence="9" type="ORF">B3C1_04870</name>
</gene>